<dbReference type="GO" id="GO:0004521">
    <property type="term" value="F:RNA endonuclease activity"/>
    <property type="evidence" value="ECO:0007669"/>
    <property type="project" value="TreeGrafter"/>
</dbReference>
<dbReference type="GO" id="GO:0006402">
    <property type="term" value="P:mRNA catabolic process"/>
    <property type="evidence" value="ECO:0007669"/>
    <property type="project" value="TreeGrafter"/>
</dbReference>
<evidence type="ECO:0000256" key="2">
    <source>
        <dbReference type="ARBA" id="ARBA00022649"/>
    </source>
</evidence>
<dbReference type="PANTHER" id="PTHR33988:SF3">
    <property type="entry name" value="ENDORIBONUCLEASE TOXIN CHPB-RELATED"/>
    <property type="match status" value="1"/>
</dbReference>
<evidence type="ECO:0000313" key="4">
    <source>
        <dbReference type="Proteomes" id="UP001212327"/>
    </source>
</evidence>
<name>A0AAW6A5P7_LACPA</name>
<dbReference type="SUPFAM" id="SSF50118">
    <property type="entry name" value="Cell growth inhibitor/plasmid maintenance toxic component"/>
    <property type="match status" value="1"/>
</dbReference>
<reference evidence="3 4" key="1">
    <citation type="submission" date="2023-01" db="EMBL/GenBank/DDBJ databases">
        <title>Complete genome sequence of Lacticaseibacillus paracasei SRCM217440 isolated from Makgeolli.</title>
        <authorList>
            <person name="Yang H.-G."/>
            <person name="Jeong S.-J."/>
            <person name="Ha G.-S."/>
            <person name="Yang H.-J."/>
            <person name="Jeong D.-Y."/>
        </authorList>
    </citation>
    <scope>NUCLEOTIDE SEQUENCE [LARGE SCALE GENOMIC DNA]</scope>
    <source>
        <strain evidence="3 4">SRCM217440</strain>
    </source>
</reference>
<dbReference type="InterPro" id="IPR011067">
    <property type="entry name" value="Plasmid_toxin/cell-grow_inhib"/>
</dbReference>
<dbReference type="EMBL" id="JAQLSF010000001">
    <property type="protein sequence ID" value="MDB1564774.1"/>
    <property type="molecule type" value="Genomic_DNA"/>
</dbReference>
<accession>A0AAW6A5P7</accession>
<dbReference type="GO" id="GO:0003677">
    <property type="term" value="F:DNA binding"/>
    <property type="evidence" value="ECO:0007669"/>
    <property type="project" value="InterPro"/>
</dbReference>
<dbReference type="RefSeq" id="WP_272028848.1">
    <property type="nucleotide sequence ID" value="NZ_JAQLSF010000001.1"/>
</dbReference>
<comment type="similarity">
    <text evidence="1">Belongs to the PemK/MazF family.</text>
</comment>
<dbReference type="Proteomes" id="UP001212327">
    <property type="component" value="Unassembled WGS sequence"/>
</dbReference>
<sequence length="118" mass="13028">MIKSNFSVPLPGQIYKFDTTSSSKAGHEQMGYRPQLVISVESKNRITGVVSCLPITSRDHGYPSHIALPDGLTIKGFIETEHVNTYDLQFRQAKLVGDVPPEVLEQARRYVALSLGIA</sequence>
<dbReference type="PANTHER" id="PTHR33988">
    <property type="entry name" value="ENDORIBONUCLEASE MAZF-RELATED"/>
    <property type="match status" value="1"/>
</dbReference>
<dbReference type="AlphaFoldDB" id="A0AAW6A5P7"/>
<dbReference type="InterPro" id="IPR003477">
    <property type="entry name" value="PemK-like"/>
</dbReference>
<keyword evidence="2" id="KW-1277">Toxin-antitoxin system</keyword>
<organism evidence="3 4">
    <name type="scientific">Lacticaseibacillus paracasei</name>
    <name type="common">Lactobacillus paracasei</name>
    <dbReference type="NCBI Taxonomy" id="1597"/>
    <lineage>
        <taxon>Bacteria</taxon>
        <taxon>Bacillati</taxon>
        <taxon>Bacillota</taxon>
        <taxon>Bacilli</taxon>
        <taxon>Lactobacillales</taxon>
        <taxon>Lactobacillaceae</taxon>
        <taxon>Lacticaseibacillus</taxon>
    </lineage>
</organism>
<evidence type="ECO:0000256" key="1">
    <source>
        <dbReference type="ARBA" id="ARBA00007521"/>
    </source>
</evidence>
<dbReference type="Pfam" id="PF02452">
    <property type="entry name" value="PemK_toxin"/>
    <property type="match status" value="1"/>
</dbReference>
<gene>
    <name evidence="3" type="ORF">PGA78_08465</name>
</gene>
<proteinExistence type="inferred from homology"/>
<dbReference type="GO" id="GO:0016075">
    <property type="term" value="P:rRNA catabolic process"/>
    <property type="evidence" value="ECO:0007669"/>
    <property type="project" value="TreeGrafter"/>
</dbReference>
<evidence type="ECO:0000313" key="3">
    <source>
        <dbReference type="EMBL" id="MDB1564774.1"/>
    </source>
</evidence>
<protein>
    <submittedName>
        <fullName evidence="3">Type II toxin-antitoxin system PemK/MazF family toxin</fullName>
    </submittedName>
</protein>
<dbReference type="Gene3D" id="2.30.30.110">
    <property type="match status" value="1"/>
</dbReference>
<comment type="caution">
    <text evidence="3">The sequence shown here is derived from an EMBL/GenBank/DDBJ whole genome shotgun (WGS) entry which is preliminary data.</text>
</comment>